<evidence type="ECO:0000256" key="3">
    <source>
        <dbReference type="ARBA" id="ARBA00008008"/>
    </source>
</evidence>
<sequence length="318" mass="32829">MAVDMSVRLGGATLPSPMMTASGCAANGRELARFFDIRELGAFVTKSVMADPRSGRGTPRMAETPAGMLNSIGLQGPGISAFVDKDLAWLKQAGARTLVSIAGNTSGEFADVAATLRSSDAFDAVVGVEVNISCPNVANRGLVFACDPMASAKVVALVREQLPRDIPIFAKLTPDVTDIVSVAQACVKAGADGLTMINTLLGMVIDTDRLRPQVAGVTGGLSGPAIRPVAVRAIWQTRAAMLEGRLPTVPIIGVGGVRTGRDALELVAAGASAIQVGTATFNDPSAPVRVGRELSELLQDKGFERLTDAVGVAHGRLA</sequence>
<dbReference type="InterPro" id="IPR013785">
    <property type="entry name" value="Aldolase_TIM"/>
</dbReference>
<evidence type="ECO:0000256" key="5">
    <source>
        <dbReference type="ARBA" id="ARBA00022630"/>
    </source>
</evidence>
<dbReference type="CDD" id="cd04740">
    <property type="entry name" value="DHOD_1B_like"/>
    <property type="match status" value="1"/>
</dbReference>
<dbReference type="GO" id="GO:0006207">
    <property type="term" value="P:'de novo' pyrimidine nucleobase biosynthetic process"/>
    <property type="evidence" value="ECO:0007669"/>
    <property type="project" value="InterPro"/>
</dbReference>
<keyword evidence="7 9" id="KW-0665">Pyrimidine biosynthesis</keyword>
<evidence type="ECO:0000313" key="12">
    <source>
        <dbReference type="Proteomes" id="UP000317722"/>
    </source>
</evidence>
<evidence type="ECO:0000256" key="9">
    <source>
        <dbReference type="HAMAP-Rule" id="MF_00224"/>
    </source>
</evidence>
<dbReference type="NCBIfam" id="NF005574">
    <property type="entry name" value="PRK07259.1"/>
    <property type="match status" value="1"/>
</dbReference>
<dbReference type="PIRSF" id="PIRSF000164">
    <property type="entry name" value="DHO_oxidase"/>
    <property type="match status" value="1"/>
</dbReference>
<dbReference type="Gene3D" id="3.20.20.70">
    <property type="entry name" value="Aldolase class I"/>
    <property type="match status" value="1"/>
</dbReference>
<comment type="caution">
    <text evidence="9">Lacks conserved residue(s) required for the propagation of feature annotation.</text>
</comment>
<dbReference type="GO" id="GO:0044205">
    <property type="term" value="P:'de novo' UMP biosynthetic process"/>
    <property type="evidence" value="ECO:0007669"/>
    <property type="project" value="UniProtKB-UniRule"/>
</dbReference>
<evidence type="ECO:0000256" key="4">
    <source>
        <dbReference type="ARBA" id="ARBA00022490"/>
    </source>
</evidence>
<dbReference type="Proteomes" id="UP000317722">
    <property type="component" value="Unassembled WGS sequence"/>
</dbReference>
<feature type="binding site" evidence="9">
    <location>
        <position position="22"/>
    </location>
    <ligand>
        <name>FMN</name>
        <dbReference type="ChEBI" id="CHEBI:58210"/>
    </ligand>
</feature>
<feature type="binding site" evidence="9">
    <location>
        <position position="171"/>
    </location>
    <ligand>
        <name>FMN</name>
        <dbReference type="ChEBI" id="CHEBI:58210"/>
    </ligand>
</feature>
<dbReference type="PANTHER" id="PTHR48109">
    <property type="entry name" value="DIHYDROOROTATE DEHYDROGENASE (QUINONE), MITOCHONDRIAL-RELATED"/>
    <property type="match status" value="1"/>
</dbReference>
<comment type="caution">
    <text evidence="11">The sequence shown here is derived from an EMBL/GenBank/DDBJ whole genome shotgun (WGS) entry which is preliminary data.</text>
</comment>
<dbReference type="AlphaFoldDB" id="A0A502D6M7"/>
<dbReference type="SUPFAM" id="SSF51395">
    <property type="entry name" value="FMN-linked oxidoreductases"/>
    <property type="match status" value="1"/>
</dbReference>
<dbReference type="EC" id="1.3.-.-" evidence="9"/>
<feature type="binding site" evidence="9">
    <location>
        <position position="131"/>
    </location>
    <ligand>
        <name>substrate</name>
    </ligand>
</feature>
<evidence type="ECO:0000256" key="7">
    <source>
        <dbReference type="ARBA" id="ARBA00022975"/>
    </source>
</evidence>
<feature type="binding site" evidence="9">
    <location>
        <position position="131"/>
    </location>
    <ligand>
        <name>FMN</name>
        <dbReference type="ChEBI" id="CHEBI:58210"/>
    </ligand>
</feature>
<evidence type="ECO:0000256" key="8">
    <source>
        <dbReference type="ARBA" id="ARBA00023002"/>
    </source>
</evidence>
<accession>A0A502D6M7</accession>
<evidence type="ECO:0000256" key="2">
    <source>
        <dbReference type="ARBA" id="ARBA00004725"/>
    </source>
</evidence>
<dbReference type="PROSITE" id="PS00912">
    <property type="entry name" value="DHODEHASE_2"/>
    <property type="match status" value="1"/>
</dbReference>
<dbReference type="InterPro" id="IPR050074">
    <property type="entry name" value="DHO_dehydrogenase"/>
</dbReference>
<proteinExistence type="inferred from homology"/>
<name>A0A502D6M7_9MICO</name>
<dbReference type="HAMAP" id="MF_00224">
    <property type="entry name" value="DHO_dh_type1"/>
    <property type="match status" value="1"/>
</dbReference>
<comment type="similarity">
    <text evidence="3 9">Belongs to the dihydroorotate dehydrogenase family. Type 1 subfamily.</text>
</comment>
<feature type="binding site" evidence="9">
    <location>
        <begin position="198"/>
        <end position="199"/>
    </location>
    <ligand>
        <name>substrate</name>
    </ligand>
</feature>
<keyword evidence="6 9" id="KW-0288">FMN</keyword>
<comment type="pathway">
    <text evidence="2 9">Pyrimidine metabolism; UMP biosynthesis via de novo pathway.</text>
</comment>
<dbReference type="NCBIfam" id="TIGR01037">
    <property type="entry name" value="pyrD_sub1_fam"/>
    <property type="match status" value="1"/>
</dbReference>
<evidence type="ECO:0000256" key="6">
    <source>
        <dbReference type="ARBA" id="ARBA00022643"/>
    </source>
</evidence>
<gene>
    <name evidence="9" type="primary">pyrD</name>
    <name evidence="11" type="ORF">EAH86_04715</name>
</gene>
<dbReference type="InterPro" id="IPR012135">
    <property type="entry name" value="Dihydroorotate_DH_1_2"/>
</dbReference>
<organism evidence="11 12">
    <name type="scientific">Pedococcus bigeumensis</name>
    <dbReference type="NCBI Taxonomy" id="433644"/>
    <lineage>
        <taxon>Bacteria</taxon>
        <taxon>Bacillati</taxon>
        <taxon>Actinomycetota</taxon>
        <taxon>Actinomycetes</taxon>
        <taxon>Micrococcales</taxon>
        <taxon>Intrasporangiaceae</taxon>
        <taxon>Pedococcus</taxon>
    </lineage>
</organism>
<comment type="catalytic activity">
    <reaction evidence="9">
        <text>(S)-dihydroorotate + A = orotate + AH2</text>
        <dbReference type="Rhea" id="RHEA:18073"/>
        <dbReference type="ChEBI" id="CHEBI:13193"/>
        <dbReference type="ChEBI" id="CHEBI:17499"/>
        <dbReference type="ChEBI" id="CHEBI:30839"/>
        <dbReference type="ChEBI" id="CHEBI:30864"/>
    </reaction>
</comment>
<feature type="binding site" evidence="9">
    <location>
        <position position="197"/>
    </location>
    <ligand>
        <name>FMN</name>
        <dbReference type="ChEBI" id="CHEBI:58210"/>
    </ligand>
</feature>
<evidence type="ECO:0000259" key="10">
    <source>
        <dbReference type="Pfam" id="PF01180"/>
    </source>
</evidence>
<keyword evidence="12" id="KW-1185">Reference proteome</keyword>
<dbReference type="GO" id="GO:0004152">
    <property type="term" value="F:dihydroorotate dehydrogenase activity"/>
    <property type="evidence" value="ECO:0007669"/>
    <property type="project" value="UniProtKB-UniRule"/>
</dbReference>
<dbReference type="InterPro" id="IPR033888">
    <property type="entry name" value="DHOD_1B"/>
</dbReference>
<dbReference type="EMBL" id="RCZM01000001">
    <property type="protein sequence ID" value="TPG19736.1"/>
    <property type="molecule type" value="Genomic_DNA"/>
</dbReference>
<dbReference type="GO" id="GO:0005737">
    <property type="term" value="C:cytoplasm"/>
    <property type="evidence" value="ECO:0007669"/>
    <property type="project" value="UniProtKB-SubCell"/>
</dbReference>
<dbReference type="InterPro" id="IPR005720">
    <property type="entry name" value="Dihydroorotate_DH_cat"/>
</dbReference>
<comment type="function">
    <text evidence="9">Catalyzes the conversion of dihydroorotate to orotate.</text>
</comment>
<reference evidence="11 12" key="1">
    <citation type="journal article" date="2019" name="Environ. Microbiol.">
        <title>Species interactions and distinct microbial communities in high Arctic permafrost affected cryosols are associated with the CH4 and CO2 gas fluxes.</title>
        <authorList>
            <person name="Altshuler I."/>
            <person name="Hamel J."/>
            <person name="Turney S."/>
            <person name="Magnuson E."/>
            <person name="Levesque R."/>
            <person name="Greer C."/>
            <person name="Whyte L.G."/>
        </authorList>
    </citation>
    <scope>NUCLEOTIDE SEQUENCE [LARGE SCALE GENOMIC DNA]</scope>
    <source>
        <strain evidence="11 12">S9.3A</strain>
    </source>
</reference>
<feature type="active site" description="Nucleophile" evidence="9">
    <location>
        <position position="134"/>
    </location>
</feature>
<dbReference type="InterPro" id="IPR024920">
    <property type="entry name" value="Dihydroorotate_DH_1"/>
</dbReference>
<feature type="binding site" evidence="9">
    <location>
        <begin position="46"/>
        <end position="47"/>
    </location>
    <ligand>
        <name>FMN</name>
        <dbReference type="ChEBI" id="CHEBI:58210"/>
    </ligand>
</feature>
<feature type="binding site" evidence="9">
    <location>
        <begin position="70"/>
        <end position="74"/>
    </location>
    <ligand>
        <name>substrate</name>
    </ligand>
</feature>
<keyword evidence="4 9" id="KW-0963">Cytoplasm</keyword>
<dbReference type="OrthoDB" id="9794954at2"/>
<dbReference type="Pfam" id="PF01180">
    <property type="entry name" value="DHO_dh"/>
    <property type="match status" value="1"/>
</dbReference>
<dbReference type="InterPro" id="IPR001295">
    <property type="entry name" value="Dihydroorotate_DH_CS"/>
</dbReference>
<feature type="binding site" evidence="9">
    <location>
        <position position="223"/>
    </location>
    <ligand>
        <name>FMN</name>
        <dbReference type="ChEBI" id="CHEBI:58210"/>
    </ligand>
</feature>
<keyword evidence="8 9" id="KW-0560">Oxidoreductase</keyword>
<feature type="binding site" evidence="9">
    <location>
        <begin position="277"/>
        <end position="278"/>
    </location>
    <ligand>
        <name>FMN</name>
        <dbReference type="ChEBI" id="CHEBI:58210"/>
    </ligand>
</feature>
<evidence type="ECO:0000256" key="1">
    <source>
        <dbReference type="ARBA" id="ARBA00004496"/>
    </source>
</evidence>
<feature type="domain" description="Dihydroorotate dehydrogenase catalytic" evidence="10">
    <location>
        <begin position="6"/>
        <end position="298"/>
    </location>
</feature>
<dbReference type="PANTHER" id="PTHR48109:SF1">
    <property type="entry name" value="DIHYDROOROTATE DEHYDROGENASE (FUMARATE)"/>
    <property type="match status" value="1"/>
</dbReference>
<dbReference type="InterPro" id="IPR049622">
    <property type="entry name" value="Dihydroorotate_DH_I"/>
</dbReference>
<feature type="binding site" evidence="9">
    <location>
        <begin position="255"/>
        <end position="256"/>
    </location>
    <ligand>
        <name>FMN</name>
        <dbReference type="ChEBI" id="CHEBI:58210"/>
    </ligand>
</feature>
<evidence type="ECO:0000313" key="11">
    <source>
        <dbReference type="EMBL" id="TPG19736.1"/>
    </source>
</evidence>
<feature type="binding site" evidence="9">
    <location>
        <position position="46"/>
    </location>
    <ligand>
        <name>substrate</name>
    </ligand>
</feature>
<keyword evidence="5 9" id="KW-0285">Flavoprotein</keyword>
<protein>
    <recommendedName>
        <fullName evidence="9">Dihydroorotate dehydrogenase</fullName>
        <shortName evidence="9">DHOD</shortName>
        <shortName evidence="9">DHODase</shortName>
        <shortName evidence="9">DHOdehase</shortName>
        <ecNumber evidence="9">1.3.-.-</ecNumber>
    </recommendedName>
</protein>
<comment type="subcellular location">
    <subcellularLocation>
        <location evidence="1 9">Cytoplasm</location>
    </subcellularLocation>
</comment>
<dbReference type="RefSeq" id="WP_140737389.1">
    <property type="nucleotide sequence ID" value="NZ_RCZM01000001.1"/>
</dbReference>
<comment type="cofactor">
    <cofactor evidence="9">
        <name>FMN</name>
        <dbReference type="ChEBI" id="CHEBI:58210"/>
    </cofactor>
    <text evidence="9">Binds 1 FMN per subunit.</text>
</comment>
<dbReference type="UniPathway" id="UPA00070"/>